<dbReference type="InterPro" id="IPR006260">
    <property type="entry name" value="TonB/TolA_C"/>
</dbReference>
<dbReference type="Pfam" id="PF03544">
    <property type="entry name" value="TonB_C"/>
    <property type="match status" value="1"/>
</dbReference>
<gene>
    <name evidence="7" type="ORF">BN873_300022</name>
</gene>
<reference evidence="7" key="1">
    <citation type="submission" date="2013-07" db="EMBL/GenBank/DDBJ databases">
        <authorList>
            <person name="McIlroy S."/>
        </authorList>
    </citation>
    <scope>NUCLEOTIDE SEQUENCE [LARGE SCALE GENOMIC DNA]</scope>
    <source>
        <strain evidence="7">Run_A_D11</strain>
    </source>
</reference>
<dbReference type="GO" id="GO:0055085">
    <property type="term" value="P:transmembrane transport"/>
    <property type="evidence" value="ECO:0007669"/>
    <property type="project" value="InterPro"/>
</dbReference>
<dbReference type="InterPro" id="IPR037682">
    <property type="entry name" value="TonB_C"/>
</dbReference>
<evidence type="ECO:0000256" key="4">
    <source>
        <dbReference type="ARBA" id="ARBA00023136"/>
    </source>
</evidence>
<sequence length="376" mass="41079">MKPILHDLGETSRLTLASLLALALHGTLLFGVPTERWWQHPFERPPFEVILLPSLQRPSALANDKPEKPTEPTANSAEHAVTPIEPDVLPSPLLPTAPVPLPAPEFVVPSQPVAPTQSPLPAQTRPAAASRLALRPTPKIEPMDTSKARPTVRLPKKPALPPEPIRPVSAKRLDVATKPPLRRPAEARASGKSVEPERNELTPATVIPAAPRPERETQAAATARSAEPKKGRRPLDSSALLGQIASLETQSQRQAHAGVRAKRVSPNDSQSLEGFYIGSWVRKVEQIGAMNFPDIARQLNLSAGPTLEVAIRADGSLQDVRVVRSSGNSELDRAAQRIVRLGAPYATFPPQLRQQYDVLYISRPWRFESSGRLRMR</sequence>
<feature type="domain" description="TonB C-terminal" evidence="6">
    <location>
        <begin position="277"/>
        <end position="376"/>
    </location>
</feature>
<dbReference type="OrthoDB" id="9803361at2"/>
<keyword evidence="2" id="KW-0812">Transmembrane</keyword>
<comment type="subcellular location">
    <subcellularLocation>
        <location evidence="1">Membrane</location>
        <topology evidence="1">Single-pass membrane protein</topology>
    </subcellularLocation>
</comment>
<feature type="region of interest" description="Disordered" evidence="5">
    <location>
        <begin position="60"/>
        <end position="79"/>
    </location>
</feature>
<dbReference type="RefSeq" id="WP_048672575.1">
    <property type="nucleotide sequence ID" value="NZ_CBTJ020000037.1"/>
</dbReference>
<dbReference type="AlphaFoldDB" id="W6M3R6"/>
<reference evidence="7" key="2">
    <citation type="submission" date="2014-03" db="EMBL/GenBank/DDBJ databases">
        <title>Candidatus Competibacter-lineage genomes retrieved from metagenomes reveal functional metabolic diversity.</title>
        <authorList>
            <person name="McIlroy S.J."/>
            <person name="Albertsen M."/>
            <person name="Andresen E.K."/>
            <person name="Saunders A.M."/>
            <person name="Kristiansen R."/>
            <person name="Stokholm-Bjerregaard M."/>
            <person name="Nielsen K.L."/>
            <person name="Nielsen P.H."/>
        </authorList>
    </citation>
    <scope>NUCLEOTIDE SEQUENCE</scope>
    <source>
        <strain evidence="7">Run_A_D11</strain>
    </source>
</reference>
<keyword evidence="4" id="KW-0472">Membrane</keyword>
<name>W6M3R6_9GAMM</name>
<feature type="region of interest" description="Disordered" evidence="5">
    <location>
        <begin position="110"/>
        <end position="235"/>
    </location>
</feature>
<evidence type="ECO:0000256" key="1">
    <source>
        <dbReference type="ARBA" id="ARBA00004167"/>
    </source>
</evidence>
<keyword evidence="8" id="KW-1185">Reference proteome</keyword>
<dbReference type="EMBL" id="CBTJ020000037">
    <property type="protein sequence ID" value="CDI02401.1"/>
    <property type="molecule type" value="Genomic_DNA"/>
</dbReference>
<dbReference type="SUPFAM" id="SSF74653">
    <property type="entry name" value="TolA/TonB C-terminal domain"/>
    <property type="match status" value="1"/>
</dbReference>
<evidence type="ECO:0000256" key="2">
    <source>
        <dbReference type="ARBA" id="ARBA00022692"/>
    </source>
</evidence>
<comment type="caution">
    <text evidence="7">The sequence shown here is derived from an EMBL/GenBank/DDBJ whole genome shotgun (WGS) entry which is preliminary data.</text>
</comment>
<dbReference type="Proteomes" id="UP000035760">
    <property type="component" value="Unassembled WGS sequence"/>
</dbReference>
<evidence type="ECO:0000313" key="7">
    <source>
        <dbReference type="EMBL" id="CDI02401.1"/>
    </source>
</evidence>
<proteinExistence type="predicted"/>
<accession>W6M3R6</accession>
<dbReference type="PROSITE" id="PS52015">
    <property type="entry name" value="TONB_CTD"/>
    <property type="match status" value="1"/>
</dbReference>
<dbReference type="Gene3D" id="3.30.1150.10">
    <property type="match status" value="1"/>
</dbReference>
<evidence type="ECO:0000259" key="6">
    <source>
        <dbReference type="PROSITE" id="PS52015"/>
    </source>
</evidence>
<dbReference type="STRING" id="1400863.BN873_300022"/>
<keyword evidence="3" id="KW-1133">Transmembrane helix</keyword>
<protein>
    <recommendedName>
        <fullName evidence="6">TonB C-terminal domain-containing protein</fullName>
    </recommendedName>
</protein>
<organism evidence="7 8">
    <name type="scientific">Candidatus Competibacter denitrificans Run_A_D11</name>
    <dbReference type="NCBI Taxonomy" id="1400863"/>
    <lineage>
        <taxon>Bacteria</taxon>
        <taxon>Pseudomonadati</taxon>
        <taxon>Pseudomonadota</taxon>
        <taxon>Gammaproteobacteria</taxon>
        <taxon>Candidatus Competibacteraceae</taxon>
        <taxon>Candidatus Competibacter</taxon>
    </lineage>
</organism>
<evidence type="ECO:0000256" key="5">
    <source>
        <dbReference type="SAM" id="MobiDB-lite"/>
    </source>
</evidence>
<feature type="compositionally biased region" description="Low complexity" evidence="5">
    <location>
        <begin position="124"/>
        <end position="137"/>
    </location>
</feature>
<dbReference type="GO" id="GO:0016020">
    <property type="term" value="C:membrane"/>
    <property type="evidence" value="ECO:0007669"/>
    <property type="project" value="UniProtKB-SubCell"/>
</dbReference>
<feature type="compositionally biased region" description="Basic and acidic residues" evidence="5">
    <location>
        <begin position="226"/>
        <end position="235"/>
    </location>
</feature>
<dbReference type="NCBIfam" id="TIGR01352">
    <property type="entry name" value="tonB_Cterm"/>
    <property type="match status" value="1"/>
</dbReference>
<evidence type="ECO:0000313" key="8">
    <source>
        <dbReference type="Proteomes" id="UP000035760"/>
    </source>
</evidence>
<evidence type="ECO:0000256" key="3">
    <source>
        <dbReference type="ARBA" id="ARBA00022989"/>
    </source>
</evidence>